<evidence type="ECO:0000313" key="2">
    <source>
        <dbReference type="EMBL" id="RXR28193.1"/>
    </source>
</evidence>
<reference evidence="3" key="1">
    <citation type="submission" date="2019-01" db="EMBL/GenBank/DDBJ databases">
        <title>Cytophagaceae bacterium strain CAR-16.</title>
        <authorList>
            <person name="Chen W.-M."/>
        </authorList>
    </citation>
    <scope>NUCLEOTIDE SEQUENCE [LARGE SCALE GENOMIC DNA]</scope>
    <source>
        <strain evidence="3">CHR27</strain>
    </source>
</reference>
<dbReference type="EMBL" id="SBKP01000010">
    <property type="protein sequence ID" value="RXR28193.1"/>
    <property type="molecule type" value="Genomic_DNA"/>
</dbReference>
<keyword evidence="1" id="KW-1133">Transmembrane helix</keyword>
<gene>
    <name evidence="2" type="ORF">EQG66_10535</name>
</gene>
<name>A0A4Q1KEV8_9SPHN</name>
<keyword evidence="1" id="KW-0472">Membrane</keyword>
<sequence>MARYQCRRNKVRNELHPASRLIRASENALTMTGTFVKAGQRIAGALLGEDRKAWLPHMALWLALVGGAVAGAAMQTLYGAAALWCAAAVAAGCCLAAGPLDDAATARSAE</sequence>
<comment type="caution">
    <text evidence="2">The sequence shown here is derived from an EMBL/GenBank/DDBJ whole genome shotgun (WGS) entry which is preliminary data.</text>
</comment>
<evidence type="ECO:0000313" key="3">
    <source>
        <dbReference type="Proteomes" id="UP000290958"/>
    </source>
</evidence>
<dbReference type="Proteomes" id="UP000290958">
    <property type="component" value="Unassembled WGS sequence"/>
</dbReference>
<proteinExistence type="predicted"/>
<feature type="transmembrane region" description="Helical" evidence="1">
    <location>
        <begin position="58"/>
        <end position="75"/>
    </location>
</feature>
<protein>
    <submittedName>
        <fullName evidence="2">DUF1275 domain-containing protein</fullName>
    </submittedName>
</protein>
<organism evidence="2 3">
    <name type="scientific">Sphingobium fluviale</name>
    <dbReference type="NCBI Taxonomy" id="2506423"/>
    <lineage>
        <taxon>Bacteria</taxon>
        <taxon>Pseudomonadati</taxon>
        <taxon>Pseudomonadota</taxon>
        <taxon>Alphaproteobacteria</taxon>
        <taxon>Sphingomonadales</taxon>
        <taxon>Sphingomonadaceae</taxon>
        <taxon>Sphingobium</taxon>
    </lineage>
</organism>
<keyword evidence="1" id="KW-0812">Transmembrane</keyword>
<accession>A0A4Q1KEV8</accession>
<dbReference type="InterPro" id="IPR010699">
    <property type="entry name" value="DUF1275"/>
</dbReference>
<dbReference type="Pfam" id="PF06912">
    <property type="entry name" value="DUF1275"/>
    <property type="match status" value="1"/>
</dbReference>
<keyword evidence="3" id="KW-1185">Reference proteome</keyword>
<evidence type="ECO:0000256" key="1">
    <source>
        <dbReference type="SAM" id="Phobius"/>
    </source>
</evidence>
<dbReference type="AlphaFoldDB" id="A0A4Q1KEV8"/>